<feature type="compositionally biased region" description="Polar residues" evidence="1">
    <location>
        <begin position="549"/>
        <end position="558"/>
    </location>
</feature>
<dbReference type="GO" id="GO:0005634">
    <property type="term" value="C:nucleus"/>
    <property type="evidence" value="ECO:0007669"/>
    <property type="project" value="TreeGrafter"/>
</dbReference>
<feature type="region of interest" description="Disordered" evidence="1">
    <location>
        <begin position="339"/>
        <end position="386"/>
    </location>
</feature>
<feature type="compositionally biased region" description="Basic and acidic residues" evidence="1">
    <location>
        <begin position="173"/>
        <end position="189"/>
    </location>
</feature>
<dbReference type="PANTHER" id="PTHR28535">
    <property type="entry name" value="ZINC FINGER GRF-TYPE CONTAINING 1"/>
    <property type="match status" value="1"/>
</dbReference>
<feature type="compositionally biased region" description="Polar residues" evidence="1">
    <location>
        <begin position="217"/>
        <end position="239"/>
    </location>
</feature>
<feature type="region of interest" description="Disordered" evidence="1">
    <location>
        <begin position="464"/>
        <end position="590"/>
    </location>
</feature>
<evidence type="ECO:0000313" key="4">
    <source>
        <dbReference type="Proteomes" id="UP000664521"/>
    </source>
</evidence>
<keyword evidence="4" id="KW-1185">Reference proteome</keyword>
<dbReference type="EMBL" id="CAJPDS010000024">
    <property type="protein sequence ID" value="CAF9919759.1"/>
    <property type="molecule type" value="Genomic_DNA"/>
</dbReference>
<feature type="region of interest" description="Disordered" evidence="1">
    <location>
        <begin position="138"/>
        <end position="263"/>
    </location>
</feature>
<proteinExistence type="predicted"/>
<dbReference type="InterPro" id="IPR052800">
    <property type="entry name" value="DNA_Repair_Helicase_ZGRF1"/>
</dbReference>
<dbReference type="PANTHER" id="PTHR28535:SF1">
    <property type="entry name" value="PROTEIN ZGRF1"/>
    <property type="match status" value="1"/>
</dbReference>
<feature type="compositionally biased region" description="Basic and acidic residues" evidence="1">
    <location>
        <begin position="341"/>
        <end position="355"/>
    </location>
</feature>
<evidence type="ECO:0000259" key="2">
    <source>
        <dbReference type="Pfam" id="PF10382"/>
    </source>
</evidence>
<feature type="domain" description="5'-3' DNA helicase ZGRF1-like N-terminal" evidence="2">
    <location>
        <begin position="23"/>
        <end position="103"/>
    </location>
</feature>
<name>A0A8H3F865_9LECA</name>
<dbReference type="InterPro" id="IPR018838">
    <property type="entry name" value="ZGRF1-like_N"/>
</dbReference>
<dbReference type="Pfam" id="PF10382">
    <property type="entry name" value="ZGRF1-like_N"/>
    <property type="match status" value="1"/>
</dbReference>
<reference evidence="3" key="1">
    <citation type="submission" date="2021-03" db="EMBL/GenBank/DDBJ databases">
        <authorList>
            <person name="Tagirdzhanova G."/>
        </authorList>
    </citation>
    <scope>NUCLEOTIDE SEQUENCE</scope>
</reference>
<dbReference type="AlphaFoldDB" id="A0A8H3F865"/>
<dbReference type="GO" id="GO:0035861">
    <property type="term" value="C:site of double-strand break"/>
    <property type="evidence" value="ECO:0007669"/>
    <property type="project" value="TreeGrafter"/>
</dbReference>
<evidence type="ECO:0000313" key="3">
    <source>
        <dbReference type="EMBL" id="CAF9919759.1"/>
    </source>
</evidence>
<comment type="caution">
    <text evidence="3">The sequence shown here is derived from an EMBL/GenBank/DDBJ whole genome shotgun (WGS) entry which is preliminary data.</text>
</comment>
<protein>
    <recommendedName>
        <fullName evidence="2">5'-3' DNA helicase ZGRF1-like N-terminal domain-containing protein</fullName>
    </recommendedName>
</protein>
<accession>A0A8H3F865</accession>
<dbReference type="GO" id="GO:0006302">
    <property type="term" value="P:double-strand break repair"/>
    <property type="evidence" value="ECO:0007669"/>
    <property type="project" value="TreeGrafter"/>
</dbReference>
<dbReference type="Proteomes" id="UP000664521">
    <property type="component" value="Unassembled WGS sequence"/>
</dbReference>
<feature type="compositionally biased region" description="Low complexity" evidence="1">
    <location>
        <begin position="356"/>
        <end position="366"/>
    </location>
</feature>
<organism evidence="3 4">
    <name type="scientific">Heterodermia speciosa</name>
    <dbReference type="NCBI Taxonomy" id="116794"/>
    <lineage>
        <taxon>Eukaryota</taxon>
        <taxon>Fungi</taxon>
        <taxon>Dikarya</taxon>
        <taxon>Ascomycota</taxon>
        <taxon>Pezizomycotina</taxon>
        <taxon>Lecanoromycetes</taxon>
        <taxon>OSLEUM clade</taxon>
        <taxon>Lecanoromycetidae</taxon>
        <taxon>Caliciales</taxon>
        <taxon>Physciaceae</taxon>
        <taxon>Heterodermia</taxon>
    </lineage>
</organism>
<evidence type="ECO:0000256" key="1">
    <source>
        <dbReference type="SAM" id="MobiDB-lite"/>
    </source>
</evidence>
<feature type="compositionally biased region" description="Pro residues" evidence="1">
    <location>
        <begin position="521"/>
        <end position="544"/>
    </location>
</feature>
<gene>
    <name evidence="3" type="ORF">HETSPECPRED_004106</name>
</gene>
<feature type="compositionally biased region" description="Polar residues" evidence="1">
    <location>
        <begin position="310"/>
        <end position="324"/>
    </location>
</feature>
<feature type="region of interest" description="Disordered" evidence="1">
    <location>
        <begin position="282"/>
        <end position="324"/>
    </location>
</feature>
<sequence>MNTTVTRPASSLTVPSTQNTAPVLDFRCLYTHDLRRKAKRWQDGIARFHTFNKRVMVYDEARNFIGDTHWREPEPVQDGDELQLDKGILIQIGEATGQTLQDISGLFEKRKTAPVASEYESPARTRQPPAPVPIAARTAQAAPPQLMPRTLNSVLGTPKGQFGRATLPTKSPFELRHAEGVENEAEARASKRQRVSYQDERNALSSSALGSKPPSKRIQSQAESSHQATDCSEINQSREQAVEGKRKSANKPLIRKTIPQPQNEYNKCAEEPQANIPSRERRLGHAMEKASAPNVRSRGRDIDPGEVINVDSSGRSELQEDPVNQASRLRIVTTKPRKKLMYKDLLPREKQKTNDSSKSTGSKSTKAPIPKPTAPETDPLSQFHHQEKDRLRARLQKHNHRQSPIQISDDTEIDENNPFIRSENESVYISTGVGEKSKTAVSPALETNDFSFYSPYSDLEGEMDNDIMSFNGDREPSMSPRSKLAQMDAILLRPAKPPPQTKAPTTPTIDPKHNTHAPQKPSSPPPATTPLAPDPQPQPAPPLRTSPTRLQRSHSTGIPPTAAQPPKRPLRKTVSDTATRFSGARNGAAALGLPVPHTTIEAAPDPWSSEAWELFGCRKEDFLGREGEGEREPVS</sequence>
<dbReference type="OrthoDB" id="6513042at2759"/>